<feature type="compositionally biased region" description="Basic and acidic residues" evidence="1">
    <location>
        <begin position="291"/>
        <end position="301"/>
    </location>
</feature>
<dbReference type="InterPro" id="IPR008969">
    <property type="entry name" value="CarboxyPept-like_regulatory"/>
</dbReference>
<feature type="signal peptide" evidence="2">
    <location>
        <begin position="1"/>
        <end position="28"/>
    </location>
</feature>
<evidence type="ECO:0008006" key="5">
    <source>
        <dbReference type="Google" id="ProtNLM"/>
    </source>
</evidence>
<evidence type="ECO:0000256" key="1">
    <source>
        <dbReference type="SAM" id="MobiDB-lite"/>
    </source>
</evidence>
<name>A0A9X8Y7U9_9FIRM</name>
<proteinExistence type="predicted"/>
<evidence type="ECO:0000313" key="3">
    <source>
        <dbReference type="EMBL" id="TCL42721.1"/>
    </source>
</evidence>
<sequence>MKKLFMLACGICLTLALGLSAAAFEVVAYQPDGETPWAGLSFKVSYEPAGKQTYTTDAAGTCTVPDEREGQQALNIQYRDGDIGNMTLSLPSPLPATVALRDVYGYGSGENKSHFMARGTVLLPDGSPAAGAEVGSPRSSVTFPEGNLTDRNGKFRFRGSTDCTLTAHLDGYADVSVKWQTYEPNPVLRLEGTERTLRGSVKDAKGSPLPGAQVSAPGGAARAGADGSYTLDTWEQLSGRVTVGLSGYTFAPAYYELAAWSGDRTFDFVGTKDPDQPGPPDPPGPPTVGESARRSRSSRDEPYEDPNGFSDEEWDFWLKVAGEIEAAGEGGRVTASAERYERLPFPVLRALHARRDVTLRLERQGESVLLDYTLPAGRVFYPLEELMEHGGA</sequence>
<dbReference type="SUPFAM" id="SSF49464">
    <property type="entry name" value="Carboxypeptidase regulatory domain-like"/>
    <property type="match status" value="2"/>
</dbReference>
<keyword evidence="2" id="KW-0732">Signal</keyword>
<keyword evidence="4" id="KW-1185">Reference proteome</keyword>
<reference evidence="3 4" key="1">
    <citation type="submission" date="2019-03" db="EMBL/GenBank/DDBJ databases">
        <title>Genomic Encyclopedia of Type Strains, Phase IV (KMG-IV): sequencing the most valuable type-strain genomes for metagenomic binning, comparative biology and taxonomic classification.</title>
        <authorList>
            <person name="Goeker M."/>
        </authorList>
    </citation>
    <scope>NUCLEOTIDE SEQUENCE [LARGE SCALE GENOMIC DNA]</scope>
    <source>
        <strain evidence="3 4">DSM 100433</strain>
    </source>
</reference>
<feature type="region of interest" description="Disordered" evidence="1">
    <location>
        <begin position="200"/>
        <end position="224"/>
    </location>
</feature>
<comment type="caution">
    <text evidence="3">The sequence shown here is derived from an EMBL/GenBank/DDBJ whole genome shotgun (WGS) entry which is preliminary data.</text>
</comment>
<feature type="compositionally biased region" description="Pro residues" evidence="1">
    <location>
        <begin position="276"/>
        <end position="286"/>
    </location>
</feature>
<dbReference type="EMBL" id="SLUK01000008">
    <property type="protein sequence ID" value="TCL42721.1"/>
    <property type="molecule type" value="Genomic_DNA"/>
</dbReference>
<feature type="region of interest" description="Disordered" evidence="1">
    <location>
        <begin position="268"/>
        <end position="310"/>
    </location>
</feature>
<evidence type="ECO:0000256" key="2">
    <source>
        <dbReference type="SAM" id="SignalP"/>
    </source>
</evidence>
<feature type="chain" id="PRO_5040918860" description="Carboxypeptidase regulatory-like domain-containing protein" evidence="2">
    <location>
        <begin position="29"/>
        <end position="392"/>
    </location>
</feature>
<protein>
    <recommendedName>
        <fullName evidence="5">Carboxypeptidase regulatory-like domain-containing protein</fullName>
    </recommendedName>
</protein>
<feature type="region of interest" description="Disordered" evidence="1">
    <location>
        <begin position="128"/>
        <end position="147"/>
    </location>
</feature>
<dbReference type="Proteomes" id="UP000294682">
    <property type="component" value="Unassembled WGS sequence"/>
</dbReference>
<dbReference type="RefSeq" id="WP_132084779.1">
    <property type="nucleotide sequence ID" value="NZ_SLUK01000008.1"/>
</dbReference>
<gene>
    <name evidence="3" type="ORF">EDD78_10832</name>
</gene>
<accession>A0A9X8Y7U9</accession>
<evidence type="ECO:0000313" key="4">
    <source>
        <dbReference type="Proteomes" id="UP000294682"/>
    </source>
</evidence>
<organism evidence="3 4">
    <name type="scientific">Harryflintia acetispora</name>
    <dbReference type="NCBI Taxonomy" id="1849041"/>
    <lineage>
        <taxon>Bacteria</taxon>
        <taxon>Bacillati</taxon>
        <taxon>Bacillota</taxon>
        <taxon>Clostridia</taxon>
        <taxon>Eubacteriales</taxon>
        <taxon>Oscillospiraceae</taxon>
        <taxon>Harryflintia</taxon>
    </lineage>
</organism>
<dbReference type="AlphaFoldDB" id="A0A9X8Y7U9"/>